<proteinExistence type="predicted"/>
<dbReference type="RefSeq" id="WP_252739847.1">
    <property type="nucleotide sequence ID" value="NZ_JAMXIB010000001.1"/>
</dbReference>
<evidence type="ECO:0000256" key="3">
    <source>
        <dbReference type="ARBA" id="ARBA00023098"/>
    </source>
</evidence>
<dbReference type="PIRSF" id="PIRSF011489">
    <property type="entry name" value="DUF479"/>
    <property type="match status" value="1"/>
</dbReference>
<reference evidence="4 5" key="1">
    <citation type="submission" date="2022-06" db="EMBL/GenBank/DDBJ databases">
        <authorList>
            <person name="Xuan X."/>
        </authorList>
    </citation>
    <scope>NUCLEOTIDE SEQUENCE [LARGE SCALE GENOMIC DNA]</scope>
    <source>
        <strain evidence="4 5">2V75</strain>
    </source>
</reference>
<dbReference type="PANTHER" id="PTHR38764:SF1">
    <property type="entry name" value="ACYL CARRIER PROTEIN PHOSPHODIESTERASE"/>
    <property type="match status" value="1"/>
</dbReference>
<evidence type="ECO:0000256" key="1">
    <source>
        <dbReference type="ARBA" id="ARBA00022516"/>
    </source>
</evidence>
<keyword evidence="5" id="KW-1185">Reference proteome</keyword>
<name>A0ABT1AU32_9FLAO</name>
<sequence>MNFLAHIYLSFGDPGVTLGNLIADSVRGKEYLHYSPAVRKGILLHRAIDAFTDTHPITRGSRQRLFPLYSHYSRVIVDIYYDHFLARNWEVYSPVGLPRYVAEFYVLLEENLHWLPEPVQRLTPYMVADNWLLNYRELQGVQRVLEGMSRRASHESNMDQAVHELREHYEDFEREFTAFFDELVIFSRDKLTLL</sequence>
<keyword evidence="3" id="KW-0443">Lipid metabolism</keyword>
<comment type="caution">
    <text evidence="4">The sequence shown here is derived from an EMBL/GenBank/DDBJ whole genome shotgun (WGS) entry which is preliminary data.</text>
</comment>
<keyword evidence="1" id="KW-0444">Lipid biosynthesis</keyword>
<evidence type="ECO:0000313" key="5">
    <source>
        <dbReference type="Proteomes" id="UP001206312"/>
    </source>
</evidence>
<keyword evidence="2" id="KW-0378">Hydrolase</keyword>
<gene>
    <name evidence="4" type="ORF">NG653_01300</name>
</gene>
<dbReference type="EMBL" id="JAMXIB010000001">
    <property type="protein sequence ID" value="MCO5723471.1"/>
    <property type="molecule type" value="Genomic_DNA"/>
</dbReference>
<evidence type="ECO:0000256" key="2">
    <source>
        <dbReference type="ARBA" id="ARBA00022801"/>
    </source>
</evidence>
<dbReference type="Pfam" id="PF04336">
    <property type="entry name" value="ACP_PD"/>
    <property type="match status" value="1"/>
</dbReference>
<accession>A0ABT1AU32</accession>
<dbReference type="Proteomes" id="UP001206312">
    <property type="component" value="Unassembled WGS sequence"/>
</dbReference>
<organism evidence="4 5">
    <name type="scientific">Robiginitalea marina</name>
    <dbReference type="NCBI Taxonomy" id="2954105"/>
    <lineage>
        <taxon>Bacteria</taxon>
        <taxon>Pseudomonadati</taxon>
        <taxon>Bacteroidota</taxon>
        <taxon>Flavobacteriia</taxon>
        <taxon>Flavobacteriales</taxon>
        <taxon>Flavobacteriaceae</taxon>
        <taxon>Robiginitalea</taxon>
    </lineage>
</organism>
<dbReference type="InterPro" id="IPR007431">
    <property type="entry name" value="ACP_PD"/>
</dbReference>
<dbReference type="PANTHER" id="PTHR38764">
    <property type="entry name" value="ACYL CARRIER PROTEIN PHOSPHODIESTERASE"/>
    <property type="match status" value="1"/>
</dbReference>
<evidence type="ECO:0000313" key="4">
    <source>
        <dbReference type="EMBL" id="MCO5723471.1"/>
    </source>
</evidence>
<protein>
    <submittedName>
        <fullName evidence="4">Acyl carrier protein phosphodiesterase</fullName>
    </submittedName>
</protein>